<dbReference type="RefSeq" id="WP_310360534.1">
    <property type="nucleotide sequence ID" value="NZ_JAVDVC010000004.1"/>
</dbReference>
<evidence type="ECO:0000256" key="1">
    <source>
        <dbReference type="SAM" id="MobiDB-lite"/>
    </source>
</evidence>
<gene>
    <name evidence="3" type="ORF">J2W43_002409</name>
</gene>
<name>A0AAW8MB02_9PSED</name>
<evidence type="ECO:0000313" key="3">
    <source>
        <dbReference type="EMBL" id="MDR6958427.1"/>
    </source>
</evidence>
<proteinExistence type="predicted"/>
<reference evidence="3" key="1">
    <citation type="submission" date="2023-07" db="EMBL/GenBank/DDBJ databases">
        <title>Sorghum-associated microbial communities from plants grown in Nebraska, USA.</title>
        <authorList>
            <person name="Schachtman D."/>
        </authorList>
    </citation>
    <scope>NUCLEOTIDE SEQUENCE</scope>
    <source>
        <strain evidence="3">3432</strain>
    </source>
</reference>
<dbReference type="GO" id="GO:0003677">
    <property type="term" value="F:DNA binding"/>
    <property type="evidence" value="ECO:0007669"/>
    <property type="project" value="InterPro"/>
</dbReference>
<dbReference type="Gene3D" id="3.10.50.30">
    <property type="entry name" value="Transcription elongation factor, GreA/GreB, C-terminal domain"/>
    <property type="match status" value="1"/>
</dbReference>
<dbReference type="GO" id="GO:0032784">
    <property type="term" value="P:regulation of DNA-templated transcription elongation"/>
    <property type="evidence" value="ECO:0007669"/>
    <property type="project" value="InterPro"/>
</dbReference>
<feature type="compositionally biased region" description="Basic residues" evidence="1">
    <location>
        <begin position="1"/>
        <end position="10"/>
    </location>
</feature>
<dbReference type="InterPro" id="IPR048987">
    <property type="entry name" value="PIN-TPR-GreABC"/>
</dbReference>
<dbReference type="InterPro" id="IPR011990">
    <property type="entry name" value="TPR-like_helical_dom_sf"/>
</dbReference>
<comment type="caution">
    <text evidence="3">The sequence shown here is derived from an EMBL/GenBank/DDBJ whole genome shotgun (WGS) entry which is preliminary data.</text>
</comment>
<feature type="domain" description="PIN" evidence="2">
    <location>
        <begin position="1139"/>
        <end position="1275"/>
    </location>
</feature>
<feature type="region of interest" description="Disordered" evidence="1">
    <location>
        <begin position="1"/>
        <end position="36"/>
    </location>
</feature>
<dbReference type="Pfam" id="PF20698">
    <property type="entry name" value="PIN-TPR-GreABC"/>
    <property type="match status" value="1"/>
</dbReference>
<dbReference type="Gene3D" id="1.25.40.10">
    <property type="entry name" value="Tetratricopeptide repeat domain"/>
    <property type="match status" value="2"/>
</dbReference>
<dbReference type="Proteomes" id="UP001252613">
    <property type="component" value="Unassembled WGS sequence"/>
</dbReference>
<dbReference type="SUPFAM" id="SSF48452">
    <property type="entry name" value="TPR-like"/>
    <property type="match status" value="1"/>
</dbReference>
<dbReference type="InterPro" id="IPR036953">
    <property type="entry name" value="GreA/GreB_C_sf"/>
</dbReference>
<organism evidence="3 4">
    <name type="scientific">Pseudomonas brassicacearum</name>
    <dbReference type="NCBI Taxonomy" id="930166"/>
    <lineage>
        <taxon>Bacteria</taxon>
        <taxon>Pseudomonadati</taxon>
        <taxon>Pseudomonadota</taxon>
        <taxon>Gammaproteobacteria</taxon>
        <taxon>Pseudomonadales</taxon>
        <taxon>Pseudomonadaceae</taxon>
        <taxon>Pseudomonas</taxon>
    </lineage>
</organism>
<protein>
    <submittedName>
        <fullName evidence="3">Transcription elongation GreA/GreB family factor</fullName>
    </submittedName>
</protein>
<dbReference type="EMBL" id="JAVDVC010000004">
    <property type="protein sequence ID" value="MDR6958427.1"/>
    <property type="molecule type" value="Genomic_DNA"/>
</dbReference>
<evidence type="ECO:0000259" key="2">
    <source>
        <dbReference type="Pfam" id="PF20698"/>
    </source>
</evidence>
<sequence>MPRTPNKKAAGKAPLVAVPARQKKVSNPASTGGRGESFERRVQAVRLLAMCLGSPCAGIRENYLIASLLFQGRVLDHNTDDLVVFTQRQSTGQSARLNLQMKRSLRATGNPTFLEAVGLAWLDFRRAEFNRGLDENLIVFDVSSHAAMKGAVEVVKFAKSSLSAATWYTKVHAEGFGNTSTRNAYAAIAQAAEEYNRAPVEAEELREFAVHLSFMAHDLDSDQTTEVAIQKQLIKSAMPWLEPSAVWARLMAACAELNGLAGEIEFATARLHLSDLVEDFRLGRLFHESLVAAQRGVVINDSDAHPHLKPLIDTLVPLLADRVGLSSVTAMSPDLPASNVNSVDSVYSRQLDRVKQLHNDRRYREALSQLETLQDDLTYFDDHQRARWHFLRGMCYWHLSDDHAAASDLEVASQLYLNDDKIAAGLVRAHLLRERVQDAIDVGQGLLKRFPESFAVWQILTNARVINHERLSQADIPVAFQDKSSAWQMLASSYAMAEESENAIRAIETALLQSDASVFILENYLRLVLRLATENPFHVESRWQPQDRRDLLLDAISRFDDREKVLWAEQSLRVQTDVVFHLAYSYLLLADPENALSVIEQGRARGVPPHEATTRVELEALNDLGRHEEGTQRFEAHVDTLPIDSLVAFGQACLAAKREDLLLKAMSRVSNRDETLTSKDKEVILQVDSVLHYLHWELLLRLGQEVRVREELSSLGITPLRGTISQLVFAARAYAGDPETSKQYEHRVMELAETCSTPQELAIASQLMLSTRRYKPAADILERLLSSDVFTPLHVDLIYCYAALDERAKLRDLLHSLPLEWRQSSDALSAALHLYGNAGDWPRMLEIAQQQVSDQPDSARAWLMLVQVSANISSGCLDDNVSRLPDLLEGTTSDGLKLGSIEITTGATSRGLRRIYRAMRCCLNDLEAAALHLTLMITLADAADEARDIPEQVAPGTSVELQDANGTLGHVTIDLETLNFFPSVGEFIAPDSPRAAALIGLEVGDHVSFPGVMGEQTLKVIRIISVHHRLVELSNQCISSSVIQSETLTSLPISHDENGSIDLSGFVAQLEHRKAHGMQMLGMYAEHAATLGLIARMIGADLIDLIRGWPIDGPLLETTFERGVPTYTIDPIYQRPAWVVDLSLLVELAILEVLDVLEHLPKVYVSSATRIALAVKLDKTSRYHGGGTMVSHDGKISIQEQSRENWNQERNFLHSIELAIDTYCEIVPAYGPLDSTRVPKLQDILADEEYATLLVCLEYDAGLLSLDGRLRLLAHGLEIPTASPQMLLIHSLRTGWLRQAEYSCAIMKMMIQRRNFVGIEANDLVTMMDQGPTFASVGLNSLRSYLSLPILAFATAIPVVTDFICHMYVSGRCDVGVMLQLIDYTFEGMFRHPDCPADWDVNGFQFLLIKLSKSNVGGMVHDAIRIKIALAKQRAGRSLKEISFSGRVQYGRRLPVYTTPEPSAIAAELYENADIAPLSASSGEETKANPTVD</sequence>
<accession>A0AAW8MB02</accession>
<evidence type="ECO:0000313" key="4">
    <source>
        <dbReference type="Proteomes" id="UP001252613"/>
    </source>
</evidence>